<sequence length="106" mass="11438">MVFMYVGPGKRRQWATRLSTPGRRTSGPVTAIAGSLSVLLSLLTFYLIGRITTYGVFWREGHEAGAWGGPTLAGAWLTHAVIAAAAIALIMWLLVPITTLISRGLR</sequence>
<keyword evidence="3" id="KW-1185">Reference proteome</keyword>
<reference evidence="2 3" key="1">
    <citation type="submission" date="2015-07" db="EMBL/GenBank/DDBJ databases">
        <title>Genome sequencing of Kibdelosporangium phytohabitans.</title>
        <authorList>
            <person name="Qin S."/>
            <person name="Xing K."/>
        </authorList>
    </citation>
    <scope>NUCLEOTIDE SEQUENCE [LARGE SCALE GENOMIC DNA]</scope>
    <source>
        <strain evidence="2 3">KLBMP1111</strain>
    </source>
</reference>
<dbReference type="KEGG" id="kphy:AOZ06_37190"/>
<evidence type="ECO:0000313" key="3">
    <source>
        <dbReference type="Proteomes" id="UP000063699"/>
    </source>
</evidence>
<dbReference type="Proteomes" id="UP000063699">
    <property type="component" value="Chromosome"/>
</dbReference>
<feature type="transmembrane region" description="Helical" evidence="1">
    <location>
        <begin position="76"/>
        <end position="101"/>
    </location>
</feature>
<keyword evidence="1" id="KW-0812">Transmembrane</keyword>
<gene>
    <name evidence="2" type="ORF">AOZ06_37190</name>
</gene>
<organism evidence="2 3">
    <name type="scientific">Kibdelosporangium phytohabitans</name>
    <dbReference type="NCBI Taxonomy" id="860235"/>
    <lineage>
        <taxon>Bacteria</taxon>
        <taxon>Bacillati</taxon>
        <taxon>Actinomycetota</taxon>
        <taxon>Actinomycetes</taxon>
        <taxon>Pseudonocardiales</taxon>
        <taxon>Pseudonocardiaceae</taxon>
        <taxon>Kibdelosporangium</taxon>
    </lineage>
</organism>
<evidence type="ECO:0000256" key="1">
    <source>
        <dbReference type="SAM" id="Phobius"/>
    </source>
</evidence>
<dbReference type="AlphaFoldDB" id="A0A0N9IAH3"/>
<accession>A0A0N9IAH3</accession>
<keyword evidence="1" id="KW-0472">Membrane</keyword>
<protein>
    <submittedName>
        <fullName evidence="2">Uncharacterized protein</fullName>
    </submittedName>
</protein>
<feature type="transmembrane region" description="Helical" evidence="1">
    <location>
        <begin position="27"/>
        <end position="48"/>
    </location>
</feature>
<keyword evidence="1" id="KW-1133">Transmembrane helix</keyword>
<evidence type="ECO:0000313" key="2">
    <source>
        <dbReference type="EMBL" id="ALG11764.1"/>
    </source>
</evidence>
<proteinExistence type="predicted"/>
<dbReference type="EMBL" id="CP012752">
    <property type="protein sequence ID" value="ALG11764.1"/>
    <property type="molecule type" value="Genomic_DNA"/>
</dbReference>
<name>A0A0N9IAH3_9PSEU</name>